<reference evidence="12 13" key="1">
    <citation type="journal article" date="2014" name="Genome Announc.">
        <title>Draft Genome Sequence of Cytophaga fermentans JCM 21142T, a Facultative Anaerobe Isolated from Marine Mud.</title>
        <authorList>
            <person name="Starns D."/>
            <person name="Oshima K."/>
            <person name="Suda W."/>
            <person name="Iino T."/>
            <person name="Yuki M."/>
            <person name="Inoue J."/>
            <person name="Kitamura K."/>
            <person name="Iida T."/>
            <person name="Darby A."/>
            <person name="Hattori M."/>
            <person name="Ohkuma M."/>
        </authorList>
    </citation>
    <scope>NUCLEOTIDE SEQUENCE [LARGE SCALE GENOMIC DNA]</scope>
    <source>
        <strain evidence="12 13">JCM 21142</strain>
    </source>
</reference>
<dbReference type="Pfam" id="PF01420">
    <property type="entry name" value="Methylase_S"/>
    <property type="match status" value="1"/>
</dbReference>
<keyword evidence="8" id="KW-0238">DNA-binding</keyword>
<dbReference type="GO" id="GO:0009307">
    <property type="term" value="P:DNA restriction-modification system"/>
    <property type="evidence" value="ECO:0007669"/>
    <property type="project" value="UniProtKB-KW"/>
</dbReference>
<dbReference type="SUPFAM" id="SSF55874">
    <property type="entry name" value="ATPase domain of HSP90 chaperone/DNA topoisomerase II/histidine kinase"/>
    <property type="match status" value="1"/>
</dbReference>
<sequence>MKYVNSNYLIKNNANAYIIGEMLTKLRDGGKMIFLMPNGFLTSSLGQEVKLKKMILKDFNLESITSLPGNIVSNTNISLNLIVISKNKPTGKVKMVDGSECFIRKSSSQNIIDVEVVSHLIKSVDSNEKVLTISEEDIKLNDFSLLPQRYLVESSSKIDLSNAKPLGDVIMYIKPIRYQKSEFGKKIGIKDLQDSPDQYTIDYSQLTQEELPKGVARLNRNSLLVASKGLKLKPTYIGNVGMDIYYTPQNIFEFNVESDNVNIDYLIAELHKDYVQKQLAKFTVGAGIPSITRKQLLSIRIFLPSIDEQLQIVEKEKTERFQQKLKELGFEREIAQIRKEQKEDLSSKKHNIMQHINNVKSSADVLIGFMEKNGGQLRANDIINQRRGVTVEQRFRRLVDSLEDSIYYINNLTNEVRFGEKKIVNLKKLIDSCIEKGIQGKNYEVLPLEVDETSFIESSNTIEPIAFISPDDFEEVYNNLLENAVRHGFLKDNNLYSFRIEMSYDSDVKQIVILFSNNGEPLPKGMADRYGIKGEKAGKTGNKGYGAWKIKQIANYWEAGFEVLDSSESTNKVAFELRLNVEQE</sequence>
<dbReference type="SUPFAM" id="SSF116734">
    <property type="entry name" value="DNA methylase specificity domain"/>
    <property type="match status" value="1"/>
</dbReference>
<dbReference type="InterPro" id="IPR003356">
    <property type="entry name" value="DNA_methylase_A-5"/>
</dbReference>
<evidence type="ECO:0000256" key="7">
    <source>
        <dbReference type="ARBA" id="ARBA00022747"/>
    </source>
</evidence>
<keyword evidence="7" id="KW-0680">Restriction system</keyword>
<dbReference type="GO" id="GO:0008170">
    <property type="term" value="F:N-methyltransferase activity"/>
    <property type="evidence" value="ECO:0007669"/>
    <property type="project" value="InterPro"/>
</dbReference>
<accession>W7Y4C1</accession>
<evidence type="ECO:0000256" key="8">
    <source>
        <dbReference type="ARBA" id="ARBA00023125"/>
    </source>
</evidence>
<dbReference type="Gene3D" id="3.90.220.20">
    <property type="entry name" value="DNA methylase specificity domains"/>
    <property type="match status" value="1"/>
</dbReference>
<dbReference type="PANTHER" id="PTHR42933:SF1">
    <property type="entry name" value="SITE-SPECIFIC DNA-METHYLTRANSFERASE (ADENINE-SPECIFIC)"/>
    <property type="match status" value="1"/>
</dbReference>
<comment type="similarity">
    <text evidence="2">Belongs to the type-I restriction system S methylase family.</text>
</comment>
<dbReference type="InterPro" id="IPR029063">
    <property type="entry name" value="SAM-dependent_MTases_sf"/>
</dbReference>
<keyword evidence="4 12" id="KW-0489">Methyltransferase</keyword>
<feature type="domain" description="DNA methylase adenine-specific" evidence="11">
    <location>
        <begin position="10"/>
        <end position="154"/>
    </location>
</feature>
<dbReference type="InterPro" id="IPR044946">
    <property type="entry name" value="Restrct_endonuc_typeI_TRD_sf"/>
</dbReference>
<evidence type="ECO:0000259" key="11">
    <source>
        <dbReference type="Pfam" id="PF02384"/>
    </source>
</evidence>
<dbReference type="Pfam" id="PF02384">
    <property type="entry name" value="N6_Mtase"/>
    <property type="match status" value="1"/>
</dbReference>
<evidence type="ECO:0000256" key="9">
    <source>
        <dbReference type="ARBA" id="ARBA00047942"/>
    </source>
</evidence>
<protein>
    <recommendedName>
        <fullName evidence="3">site-specific DNA-methyltransferase (adenine-specific)</fullName>
        <ecNumber evidence="3">2.1.1.72</ecNumber>
    </recommendedName>
</protein>
<dbReference type="InterPro" id="IPR051537">
    <property type="entry name" value="DNA_Adenine_Mtase"/>
</dbReference>
<evidence type="ECO:0000256" key="4">
    <source>
        <dbReference type="ARBA" id="ARBA00022603"/>
    </source>
</evidence>
<dbReference type="eggNOG" id="COG0732">
    <property type="taxonomic scope" value="Bacteria"/>
</dbReference>
<dbReference type="PANTHER" id="PTHR42933">
    <property type="entry name" value="SLR6095 PROTEIN"/>
    <property type="match status" value="1"/>
</dbReference>
<dbReference type="InterPro" id="IPR036890">
    <property type="entry name" value="HATPase_C_sf"/>
</dbReference>
<name>W7Y4C1_9BACT</name>
<evidence type="ECO:0000259" key="10">
    <source>
        <dbReference type="Pfam" id="PF01420"/>
    </source>
</evidence>
<dbReference type="EC" id="2.1.1.72" evidence="3"/>
<evidence type="ECO:0000256" key="1">
    <source>
        <dbReference type="ARBA" id="ARBA00006594"/>
    </source>
</evidence>
<dbReference type="InterPro" id="IPR000055">
    <property type="entry name" value="Restrct_endonuc_typeI_TRD"/>
</dbReference>
<dbReference type="EMBL" id="BAMD01000113">
    <property type="protein sequence ID" value="GAF05735.1"/>
    <property type="molecule type" value="Genomic_DNA"/>
</dbReference>
<evidence type="ECO:0000256" key="3">
    <source>
        <dbReference type="ARBA" id="ARBA00011900"/>
    </source>
</evidence>
<dbReference type="GO" id="GO:0009007">
    <property type="term" value="F:site-specific DNA-methyltransferase (adenine-specific) activity"/>
    <property type="evidence" value="ECO:0007669"/>
    <property type="project" value="UniProtKB-EC"/>
</dbReference>
<proteinExistence type="inferred from homology"/>
<evidence type="ECO:0000313" key="13">
    <source>
        <dbReference type="Proteomes" id="UP000019402"/>
    </source>
</evidence>
<comment type="similarity">
    <text evidence="1">Belongs to the N(4)/N(6)-methyltransferase family.</text>
</comment>
<dbReference type="Proteomes" id="UP000019402">
    <property type="component" value="Unassembled WGS sequence"/>
</dbReference>
<dbReference type="SUPFAM" id="SSF53335">
    <property type="entry name" value="S-adenosyl-L-methionine-dependent methyltransferases"/>
    <property type="match status" value="1"/>
</dbReference>
<keyword evidence="13" id="KW-1185">Reference proteome</keyword>
<organism evidence="12 13">
    <name type="scientific">Saccharicrinis fermentans DSM 9555 = JCM 21142</name>
    <dbReference type="NCBI Taxonomy" id="869213"/>
    <lineage>
        <taxon>Bacteria</taxon>
        <taxon>Pseudomonadati</taxon>
        <taxon>Bacteroidota</taxon>
        <taxon>Bacteroidia</taxon>
        <taxon>Marinilabiliales</taxon>
        <taxon>Marinilabiliaceae</taxon>
        <taxon>Saccharicrinis</taxon>
    </lineage>
</organism>
<dbReference type="STRING" id="869213.GCA_000517085_00406"/>
<evidence type="ECO:0000256" key="2">
    <source>
        <dbReference type="ARBA" id="ARBA00010923"/>
    </source>
</evidence>
<dbReference type="Gene3D" id="3.40.50.150">
    <property type="entry name" value="Vaccinia Virus protein VP39"/>
    <property type="match status" value="1"/>
</dbReference>
<keyword evidence="6" id="KW-0949">S-adenosyl-L-methionine</keyword>
<gene>
    <name evidence="12" type="ORF">JCM21142_104485</name>
</gene>
<dbReference type="GO" id="GO:0003677">
    <property type="term" value="F:DNA binding"/>
    <property type="evidence" value="ECO:0007669"/>
    <property type="project" value="UniProtKB-KW"/>
</dbReference>
<keyword evidence="5 12" id="KW-0808">Transferase</keyword>
<evidence type="ECO:0000256" key="6">
    <source>
        <dbReference type="ARBA" id="ARBA00022691"/>
    </source>
</evidence>
<dbReference type="Gene3D" id="3.30.565.10">
    <property type="entry name" value="Histidine kinase-like ATPase, C-terminal domain"/>
    <property type="match status" value="1"/>
</dbReference>
<evidence type="ECO:0000256" key="5">
    <source>
        <dbReference type="ARBA" id="ARBA00022679"/>
    </source>
</evidence>
<evidence type="ECO:0000313" key="12">
    <source>
        <dbReference type="EMBL" id="GAF05735.1"/>
    </source>
</evidence>
<dbReference type="GO" id="GO:0032259">
    <property type="term" value="P:methylation"/>
    <property type="evidence" value="ECO:0007669"/>
    <property type="project" value="UniProtKB-KW"/>
</dbReference>
<comment type="catalytic activity">
    <reaction evidence="9">
        <text>a 2'-deoxyadenosine in DNA + S-adenosyl-L-methionine = an N(6)-methyl-2'-deoxyadenosine in DNA + S-adenosyl-L-homocysteine + H(+)</text>
        <dbReference type="Rhea" id="RHEA:15197"/>
        <dbReference type="Rhea" id="RHEA-COMP:12418"/>
        <dbReference type="Rhea" id="RHEA-COMP:12419"/>
        <dbReference type="ChEBI" id="CHEBI:15378"/>
        <dbReference type="ChEBI" id="CHEBI:57856"/>
        <dbReference type="ChEBI" id="CHEBI:59789"/>
        <dbReference type="ChEBI" id="CHEBI:90615"/>
        <dbReference type="ChEBI" id="CHEBI:90616"/>
        <dbReference type="EC" id="2.1.1.72"/>
    </reaction>
</comment>
<feature type="domain" description="Type I restriction modification DNA specificity" evidence="10">
    <location>
        <begin position="166"/>
        <end position="314"/>
    </location>
</feature>
<comment type="caution">
    <text evidence="12">The sequence shown here is derived from an EMBL/GenBank/DDBJ whole genome shotgun (WGS) entry which is preliminary data.</text>
</comment>
<dbReference type="AlphaFoldDB" id="W7Y4C1"/>
<dbReference type="eggNOG" id="COG0286">
    <property type="taxonomic scope" value="Bacteria"/>
</dbReference>